<dbReference type="GO" id="GO:0032259">
    <property type="term" value="P:methylation"/>
    <property type="evidence" value="ECO:0007669"/>
    <property type="project" value="UniProtKB-KW"/>
</dbReference>
<evidence type="ECO:0000256" key="7">
    <source>
        <dbReference type="ARBA" id="ARBA00022727"/>
    </source>
</evidence>
<name>A0A813ZJ74_ADIRI</name>
<keyword evidence="13" id="KW-1185">Reference proteome</keyword>
<comment type="similarity">
    <text evidence="2">Belongs to the thymidylate synthase family.</text>
</comment>
<dbReference type="Gene3D" id="3.30.572.10">
    <property type="entry name" value="Thymidylate synthase/dCMP hydroxymethylase domain"/>
    <property type="match status" value="1"/>
</dbReference>
<dbReference type="InterPro" id="IPR023210">
    <property type="entry name" value="NADP_OxRdtase_dom"/>
</dbReference>
<evidence type="ECO:0000256" key="3">
    <source>
        <dbReference type="ARBA" id="ARBA00011947"/>
    </source>
</evidence>
<keyword evidence="6" id="KW-0808">Transferase</keyword>
<evidence type="ECO:0000256" key="2">
    <source>
        <dbReference type="ARBA" id="ARBA00009972"/>
    </source>
</evidence>
<dbReference type="NCBIfam" id="NF002497">
    <property type="entry name" value="PRK01827.1-3"/>
    <property type="match status" value="1"/>
</dbReference>
<dbReference type="PROSITE" id="PS00091">
    <property type="entry name" value="THYMIDYLATE_SYNTHASE"/>
    <property type="match status" value="1"/>
</dbReference>
<evidence type="ECO:0000256" key="5">
    <source>
        <dbReference type="ARBA" id="ARBA00022603"/>
    </source>
</evidence>
<dbReference type="SUPFAM" id="SSF55831">
    <property type="entry name" value="Thymidylate synthase/dCMP hydroxymethylase"/>
    <property type="match status" value="1"/>
</dbReference>
<evidence type="ECO:0000313" key="12">
    <source>
        <dbReference type="EMBL" id="CAF0899208.1"/>
    </source>
</evidence>
<gene>
    <name evidence="12" type="ORF">XAT740_LOCUS7929</name>
</gene>
<dbReference type="GO" id="GO:0005739">
    <property type="term" value="C:mitochondrion"/>
    <property type="evidence" value="ECO:0007669"/>
    <property type="project" value="TreeGrafter"/>
</dbReference>
<dbReference type="PRINTS" id="PR00108">
    <property type="entry name" value="THYMDSNTHASE"/>
</dbReference>
<feature type="active site" evidence="9">
    <location>
        <position position="189"/>
    </location>
</feature>
<dbReference type="FunFam" id="3.30.572.10:FF:000013">
    <property type="entry name" value="Thymidylate synthase"/>
    <property type="match status" value="1"/>
</dbReference>
<comment type="catalytic activity">
    <reaction evidence="8">
        <text>dUMP + (6R)-5,10-methylene-5,6,7,8-tetrahydrofolate = 7,8-dihydrofolate + dTMP</text>
        <dbReference type="Rhea" id="RHEA:12104"/>
        <dbReference type="ChEBI" id="CHEBI:15636"/>
        <dbReference type="ChEBI" id="CHEBI:57451"/>
        <dbReference type="ChEBI" id="CHEBI:63528"/>
        <dbReference type="ChEBI" id="CHEBI:246422"/>
        <dbReference type="EC" id="2.1.1.45"/>
    </reaction>
</comment>
<evidence type="ECO:0000256" key="6">
    <source>
        <dbReference type="ARBA" id="ARBA00022679"/>
    </source>
</evidence>
<dbReference type="SUPFAM" id="SSF51430">
    <property type="entry name" value="NAD(P)-linked oxidoreductase"/>
    <property type="match status" value="1"/>
</dbReference>
<dbReference type="InterPro" id="IPR036812">
    <property type="entry name" value="NAD(P)_OxRdtase_dom_sf"/>
</dbReference>
<feature type="domain" description="Thymidylate synthase/dCMP hydroxymethylase" evidence="11">
    <location>
        <begin position="23"/>
        <end position="307"/>
    </location>
</feature>
<dbReference type="GO" id="GO:0004799">
    <property type="term" value="F:thymidylate synthase activity"/>
    <property type="evidence" value="ECO:0007669"/>
    <property type="project" value="UniProtKB-EC"/>
</dbReference>
<dbReference type="PANTHER" id="PTHR11548">
    <property type="entry name" value="THYMIDYLATE SYNTHASE 1"/>
    <property type="match status" value="1"/>
</dbReference>
<protein>
    <recommendedName>
        <fullName evidence="4">Thymidylate synthase</fullName>
        <ecNumber evidence="3">2.1.1.45</ecNumber>
    </recommendedName>
</protein>
<dbReference type="InterPro" id="IPR000398">
    <property type="entry name" value="Thymidylate_synthase"/>
</dbReference>
<evidence type="ECO:0000313" key="13">
    <source>
        <dbReference type="Proteomes" id="UP000663828"/>
    </source>
</evidence>
<dbReference type="Pfam" id="PF00248">
    <property type="entry name" value="Aldo_ket_red"/>
    <property type="match status" value="1"/>
</dbReference>
<dbReference type="Pfam" id="PF00303">
    <property type="entry name" value="Thymidylat_synt"/>
    <property type="match status" value="1"/>
</dbReference>
<dbReference type="InterPro" id="IPR036926">
    <property type="entry name" value="Thymidate_synth/dCMP_Mease_sf"/>
</dbReference>
<organism evidence="12 13">
    <name type="scientific">Adineta ricciae</name>
    <name type="common">Rotifer</name>
    <dbReference type="NCBI Taxonomy" id="249248"/>
    <lineage>
        <taxon>Eukaryota</taxon>
        <taxon>Metazoa</taxon>
        <taxon>Spiralia</taxon>
        <taxon>Gnathifera</taxon>
        <taxon>Rotifera</taxon>
        <taxon>Eurotatoria</taxon>
        <taxon>Bdelloidea</taxon>
        <taxon>Adinetida</taxon>
        <taxon>Adinetidae</taxon>
        <taxon>Adineta</taxon>
    </lineage>
</organism>
<comment type="pathway">
    <text evidence="1">Pyrimidine metabolism; dTTP biosynthesis.</text>
</comment>
<dbReference type="GO" id="GO:0006235">
    <property type="term" value="P:dTTP biosynthetic process"/>
    <property type="evidence" value="ECO:0007669"/>
    <property type="project" value="UniProtKB-UniPathway"/>
</dbReference>
<comment type="caution">
    <text evidence="12">The sequence shown here is derived from an EMBL/GenBank/DDBJ whole genome shotgun (WGS) entry which is preliminary data.</text>
</comment>
<evidence type="ECO:0000256" key="4">
    <source>
        <dbReference type="ARBA" id="ARBA00015931"/>
    </source>
</evidence>
<evidence type="ECO:0000256" key="8">
    <source>
        <dbReference type="ARBA" id="ARBA00047344"/>
    </source>
</evidence>
<dbReference type="CDD" id="cd00351">
    <property type="entry name" value="TS_Pyrimidine_HMase"/>
    <property type="match status" value="1"/>
</dbReference>
<dbReference type="PANTHER" id="PTHR11548:SF2">
    <property type="entry name" value="THYMIDYLATE SYNTHASE"/>
    <property type="match status" value="1"/>
</dbReference>
<evidence type="ECO:0000256" key="9">
    <source>
        <dbReference type="PROSITE-ProRule" id="PRU10016"/>
    </source>
</evidence>
<keyword evidence="5" id="KW-0489">Methyltransferase</keyword>
<accession>A0A813ZJ74</accession>
<sequence>MVTDTQEKNSSVISNGNDNHEEKQYLNLVREIITKGLEKSDRTGIGTRSMFGPSNMRFNLRNGCFPLLTTKRVFWRGVVEELLWIISGKTDAKILDGKNVKIWNDNGTREFLDKLGFTQREEGDLGPVYGFQWRHCGAKYIDCKTDYTGQGIDQLAELIRLIKTDPNSRRLILCAWNVGQLSEMALPPCHVLCQFNVSPSNELSCLMFQRSCDLGLGVPFNIASYSLLTYMLAHVCNLVPGDFIYSMGDAHVYLNHIEPLLEQIEREPRPFPTLTIVNKRTSIDDFTIDDFKLENYLPYGPIKMQMACPDKIYLYLTNDMHLFTLTAKRKKEVDNSKTREKYFLDKKSNVSSLSDNMSTPEKNIKELMEYRHLGRTGLKVTFGEQMDANEAYTCMKVAYDNGCNFFDNAEVYSLGKAETVMGQVLKRMFEEDGIQRSDLVISTKLFWGTPYYHAQANKANLKGLSRKRIIEGMRGSLQRLNLEYVDIVFAHRPDTHTPMDEIVRGFNWLIDQGYTFYWGTSEWTAEQIRQAWEIADKLNLIGPCAEQPQYNMLHRTRFEVEYAPLYKSPIEYGTTIWSPLASGLLTGKYSSRKLEGADSRLGLTGSLSWLRQQFEAGQGLNGLEEKNVDRIMEVVENLRPIADKLGATLAQLCLAWAAKNPHVSTVITGASRSSQIVENFKALTFVSKLTPEILEEIEQVLKNKPKHPYDWTLMN</sequence>
<dbReference type="UniPathway" id="UPA00575"/>
<evidence type="ECO:0000259" key="10">
    <source>
        <dbReference type="Pfam" id="PF00248"/>
    </source>
</evidence>
<dbReference type="EC" id="2.1.1.45" evidence="3"/>
<dbReference type="AlphaFoldDB" id="A0A813ZJ74"/>
<dbReference type="HAMAP" id="MF_00008">
    <property type="entry name" value="Thymidy_synth_bact"/>
    <property type="match status" value="1"/>
</dbReference>
<dbReference type="InterPro" id="IPR045097">
    <property type="entry name" value="Thymidate_synth/dCMP_Mease"/>
</dbReference>
<dbReference type="GO" id="GO:0006231">
    <property type="term" value="P:dTMP biosynthetic process"/>
    <property type="evidence" value="ECO:0007669"/>
    <property type="project" value="InterPro"/>
</dbReference>
<feature type="domain" description="NADP-dependent oxidoreductase" evidence="10">
    <location>
        <begin position="383"/>
        <end position="701"/>
    </location>
</feature>
<dbReference type="NCBIfam" id="TIGR03284">
    <property type="entry name" value="thym_sym"/>
    <property type="match status" value="1"/>
</dbReference>
<dbReference type="Gene3D" id="3.20.20.100">
    <property type="entry name" value="NADP-dependent oxidoreductase domain"/>
    <property type="match status" value="1"/>
</dbReference>
<keyword evidence="7" id="KW-0545">Nucleotide biosynthesis</keyword>
<proteinExistence type="inferred from homology"/>
<dbReference type="InterPro" id="IPR020940">
    <property type="entry name" value="Thymidylate_synthase_AS"/>
</dbReference>
<dbReference type="GO" id="GO:0005829">
    <property type="term" value="C:cytosol"/>
    <property type="evidence" value="ECO:0007669"/>
    <property type="project" value="TreeGrafter"/>
</dbReference>
<dbReference type="EMBL" id="CAJNOR010000387">
    <property type="protein sequence ID" value="CAF0899208.1"/>
    <property type="molecule type" value="Genomic_DNA"/>
</dbReference>
<evidence type="ECO:0000259" key="11">
    <source>
        <dbReference type="Pfam" id="PF00303"/>
    </source>
</evidence>
<reference evidence="12" key="1">
    <citation type="submission" date="2021-02" db="EMBL/GenBank/DDBJ databases">
        <authorList>
            <person name="Nowell W R."/>
        </authorList>
    </citation>
    <scope>NUCLEOTIDE SEQUENCE</scope>
</reference>
<evidence type="ECO:0000256" key="1">
    <source>
        <dbReference type="ARBA" id="ARBA00004992"/>
    </source>
</evidence>
<dbReference type="InterPro" id="IPR023451">
    <property type="entry name" value="Thymidate_synth/dCMP_Mease_dom"/>
</dbReference>
<dbReference type="Proteomes" id="UP000663828">
    <property type="component" value="Unassembled WGS sequence"/>
</dbReference>